<dbReference type="EMBL" id="KB469308">
    <property type="protein sequence ID" value="EPQ52011.1"/>
    <property type="molecule type" value="Genomic_DNA"/>
</dbReference>
<keyword evidence="1" id="KW-0596">Phosphopantetheine</keyword>
<dbReference type="PANTHER" id="PTHR43439">
    <property type="entry name" value="PHENYLACETATE-COENZYME A LIGASE"/>
    <property type="match status" value="1"/>
</dbReference>
<dbReference type="PANTHER" id="PTHR43439:SF2">
    <property type="entry name" value="ENZYME, PUTATIVE (JCVI)-RELATED"/>
    <property type="match status" value="1"/>
</dbReference>
<dbReference type="SUPFAM" id="SSF47336">
    <property type="entry name" value="ACP-like"/>
    <property type="match status" value="1"/>
</dbReference>
<gene>
    <name evidence="4" type="ORF">GLOTRDRAFT_64731</name>
</gene>
<dbReference type="AlphaFoldDB" id="S7PWM9"/>
<reference evidence="4 5" key="1">
    <citation type="journal article" date="2012" name="Science">
        <title>The Paleozoic origin of enzymatic lignin decomposition reconstructed from 31 fungal genomes.</title>
        <authorList>
            <person name="Floudas D."/>
            <person name="Binder M."/>
            <person name="Riley R."/>
            <person name="Barry K."/>
            <person name="Blanchette R.A."/>
            <person name="Henrissat B."/>
            <person name="Martinez A.T."/>
            <person name="Otillar R."/>
            <person name="Spatafora J.W."/>
            <person name="Yadav J.S."/>
            <person name="Aerts A."/>
            <person name="Benoit I."/>
            <person name="Boyd A."/>
            <person name="Carlson A."/>
            <person name="Copeland A."/>
            <person name="Coutinho P.M."/>
            <person name="de Vries R.P."/>
            <person name="Ferreira P."/>
            <person name="Findley K."/>
            <person name="Foster B."/>
            <person name="Gaskell J."/>
            <person name="Glotzer D."/>
            <person name="Gorecki P."/>
            <person name="Heitman J."/>
            <person name="Hesse C."/>
            <person name="Hori C."/>
            <person name="Igarashi K."/>
            <person name="Jurgens J.A."/>
            <person name="Kallen N."/>
            <person name="Kersten P."/>
            <person name="Kohler A."/>
            <person name="Kuees U."/>
            <person name="Kumar T.K.A."/>
            <person name="Kuo A."/>
            <person name="LaButti K."/>
            <person name="Larrondo L.F."/>
            <person name="Lindquist E."/>
            <person name="Ling A."/>
            <person name="Lombard V."/>
            <person name="Lucas S."/>
            <person name="Lundell T."/>
            <person name="Martin R."/>
            <person name="McLaughlin D.J."/>
            <person name="Morgenstern I."/>
            <person name="Morin E."/>
            <person name="Murat C."/>
            <person name="Nagy L.G."/>
            <person name="Nolan M."/>
            <person name="Ohm R.A."/>
            <person name="Patyshakuliyeva A."/>
            <person name="Rokas A."/>
            <person name="Ruiz-Duenas F.J."/>
            <person name="Sabat G."/>
            <person name="Salamov A."/>
            <person name="Samejima M."/>
            <person name="Schmutz J."/>
            <person name="Slot J.C."/>
            <person name="St John F."/>
            <person name="Stenlid J."/>
            <person name="Sun H."/>
            <person name="Sun S."/>
            <person name="Syed K."/>
            <person name="Tsang A."/>
            <person name="Wiebenga A."/>
            <person name="Young D."/>
            <person name="Pisabarro A."/>
            <person name="Eastwood D.C."/>
            <person name="Martin F."/>
            <person name="Cullen D."/>
            <person name="Grigoriev I.V."/>
            <person name="Hibbett D.S."/>
        </authorList>
    </citation>
    <scope>NUCLEOTIDE SEQUENCE [LARGE SCALE GENOMIC DNA]</scope>
    <source>
        <strain evidence="4 5">ATCC 11539</strain>
    </source>
</reference>
<dbReference type="InterPro" id="IPR020845">
    <property type="entry name" value="AMP-binding_CS"/>
</dbReference>
<dbReference type="PROSITE" id="PS00012">
    <property type="entry name" value="PHOSPHOPANTETHEINE"/>
    <property type="match status" value="1"/>
</dbReference>
<dbReference type="Pfam" id="PF00550">
    <property type="entry name" value="PP-binding"/>
    <property type="match status" value="1"/>
</dbReference>
<dbReference type="OrthoDB" id="429813at2759"/>
<dbReference type="Pfam" id="PF00501">
    <property type="entry name" value="AMP-binding"/>
    <property type="match status" value="1"/>
</dbReference>
<sequence>MPAVDFYARSITELVAKRAREQPDTPAIYTGVPESKALLQPLTYRDIEKAVHRLAWHYADLNLQPQAAPGTTPPSRVIAVLVSTAIDETFLEIALATLGLTALLLSVNNSVAAIAHLIKKTNATHLIYGPKFSQEAQDAQQQLEAEGYQVGIVPDQRFPLWGPDGIAAAEVKAFPAVVRPEEEKSRTGVILHSSGSTGFPKPCYITHYGLIANASLNQNKPGFSTLPVFHGYGHFATFRCLYSGQPFTLFPPHLPLTCANICAVIDASPPVRQCFAVPYVIKLMGENPEGVKKLAAFDTVSYAGAALPDDLGDRLTEAGVKLLSIYGLTETGTLMNSNRDFDTDKAWNWVRPLPQSAPYVEFEPRGDDTFEVVVKDGYPPKIETNRPDGSYATKDLVTRHPEHAGWYKYVGRLDDTLVQTLGEKTNPVPIELCIRGNSPYVQEVIVFGAGRPQTGCLILPSELGKDLSRAELMEKVWPIIELANSAAPTHSRLLPEMVEFLPYGTEIPVATKMSILRPACYAKFKDLIDEIYDRFERGSGKEKVVLPRAELEDFILETIAKTLGPSKSAKLNKTVDLFEFGVDSLQGIRIRNTLQQALEFGDKALGQNVIYEYPSVEKLADHILALQSGGDVAKSDEQQHRVMLDMVEKWASRLESHRPEGDVSSSDDSRVVVLTGATGSLGAHILAQLVASPSVMKVICLSRAKSHADSLERIRESLRTRKLSLHDESKIVSYAANTSEDHLGLSEEEYEQTRREATDVIHVSLPATPIPGLYFLPHVQNAWPVNFNLSIESYDAHVGGALNLLNLCLRSPRAQPASFYFSSSISCRQGGREAVCPEDFPPEPGTAAGTGYARSKWVAEKLCERAARDTAVRVGVLRIGQMVGDTVNGVWNETEAWPLMFKGANTVGYLPRTDEHPSWLPVDYAGRAVAEIVLRADAPKAVVYHIVNPDTSASWDDILAALRDAGVRFEAVGTEEWLERLAGSERDPERNPVIKLLPFFRKRYEGGVKRGMVFSTEETGKVVPSIRAAPPVSRGVVRKWVQHWKEIGFLA</sequence>
<evidence type="ECO:0000313" key="5">
    <source>
        <dbReference type="Proteomes" id="UP000030669"/>
    </source>
</evidence>
<dbReference type="GeneID" id="19307619"/>
<dbReference type="GO" id="GO:0031177">
    <property type="term" value="F:phosphopantetheine binding"/>
    <property type="evidence" value="ECO:0007669"/>
    <property type="project" value="InterPro"/>
</dbReference>
<evidence type="ECO:0000259" key="3">
    <source>
        <dbReference type="PROSITE" id="PS50075"/>
    </source>
</evidence>
<dbReference type="Pfam" id="PF07993">
    <property type="entry name" value="NAD_binding_4"/>
    <property type="match status" value="2"/>
</dbReference>
<dbReference type="InterPro" id="IPR051414">
    <property type="entry name" value="Adenylate-forming_Reductase"/>
</dbReference>
<dbReference type="InterPro" id="IPR036291">
    <property type="entry name" value="NAD(P)-bd_dom_sf"/>
</dbReference>
<dbReference type="STRING" id="670483.S7PWM9"/>
<dbReference type="InterPro" id="IPR009081">
    <property type="entry name" value="PP-bd_ACP"/>
</dbReference>
<evidence type="ECO:0000256" key="2">
    <source>
        <dbReference type="ARBA" id="ARBA00022553"/>
    </source>
</evidence>
<dbReference type="PROSITE" id="PS00455">
    <property type="entry name" value="AMP_BINDING"/>
    <property type="match status" value="1"/>
</dbReference>
<keyword evidence="2" id="KW-0597">Phosphoprotein</keyword>
<proteinExistence type="predicted"/>
<dbReference type="Gene3D" id="3.40.50.12780">
    <property type="entry name" value="N-terminal domain of ligase-like"/>
    <property type="match status" value="1"/>
</dbReference>
<organism evidence="4 5">
    <name type="scientific">Gloeophyllum trabeum (strain ATCC 11539 / FP-39264 / Madison 617)</name>
    <name type="common">Brown rot fungus</name>
    <dbReference type="NCBI Taxonomy" id="670483"/>
    <lineage>
        <taxon>Eukaryota</taxon>
        <taxon>Fungi</taxon>
        <taxon>Dikarya</taxon>
        <taxon>Basidiomycota</taxon>
        <taxon>Agaricomycotina</taxon>
        <taxon>Agaricomycetes</taxon>
        <taxon>Gloeophyllales</taxon>
        <taxon>Gloeophyllaceae</taxon>
        <taxon>Gloeophyllum</taxon>
    </lineage>
</organism>
<protein>
    <submittedName>
        <fullName evidence="4">L-aminoadipate-semialdehyde dehydrogenase</fullName>
    </submittedName>
</protein>
<dbReference type="Pfam" id="PF23562">
    <property type="entry name" value="AMP-binding_C_3"/>
    <property type="match status" value="1"/>
</dbReference>
<dbReference type="SUPFAM" id="SSF56801">
    <property type="entry name" value="Acetyl-CoA synthetase-like"/>
    <property type="match status" value="1"/>
</dbReference>
<evidence type="ECO:0000256" key="1">
    <source>
        <dbReference type="ARBA" id="ARBA00022450"/>
    </source>
</evidence>
<dbReference type="PROSITE" id="PS50075">
    <property type="entry name" value="CARRIER"/>
    <property type="match status" value="1"/>
</dbReference>
<dbReference type="HOGENOM" id="CLU_002220_2_1_1"/>
<dbReference type="InterPro" id="IPR020806">
    <property type="entry name" value="PKS_PP-bd"/>
</dbReference>
<dbReference type="InterPro" id="IPR006162">
    <property type="entry name" value="Ppantetheine_attach_site"/>
</dbReference>
<dbReference type="SUPFAM" id="SSF51735">
    <property type="entry name" value="NAD(P)-binding Rossmann-fold domains"/>
    <property type="match status" value="1"/>
</dbReference>
<dbReference type="InterPro" id="IPR013120">
    <property type="entry name" value="FAR_NAD-bd"/>
</dbReference>
<feature type="domain" description="Carrier" evidence="3">
    <location>
        <begin position="546"/>
        <end position="627"/>
    </location>
</feature>
<evidence type="ECO:0000313" key="4">
    <source>
        <dbReference type="EMBL" id="EPQ52011.1"/>
    </source>
</evidence>
<dbReference type="Proteomes" id="UP000030669">
    <property type="component" value="Unassembled WGS sequence"/>
</dbReference>
<name>S7PWM9_GLOTA</name>
<dbReference type="InterPro" id="IPR036736">
    <property type="entry name" value="ACP-like_sf"/>
</dbReference>
<dbReference type="InterPro" id="IPR042099">
    <property type="entry name" value="ANL_N_sf"/>
</dbReference>
<dbReference type="SMART" id="SM00823">
    <property type="entry name" value="PKS_PP"/>
    <property type="match status" value="1"/>
</dbReference>
<dbReference type="KEGG" id="gtr:GLOTRDRAFT_64731"/>
<dbReference type="OMA" id="WDWLAHI"/>
<dbReference type="RefSeq" id="XP_007869216.1">
    <property type="nucleotide sequence ID" value="XM_007871025.1"/>
</dbReference>
<accession>S7PWM9</accession>
<dbReference type="eggNOG" id="KOG1178">
    <property type="taxonomic scope" value="Eukaryota"/>
</dbReference>
<dbReference type="Gene3D" id="3.40.50.720">
    <property type="entry name" value="NAD(P)-binding Rossmann-like Domain"/>
    <property type="match status" value="1"/>
</dbReference>
<keyword evidence="5" id="KW-1185">Reference proteome</keyword>
<dbReference type="InterPro" id="IPR000873">
    <property type="entry name" value="AMP-dep_synth/lig_dom"/>
</dbReference>
<dbReference type="Gene3D" id="1.10.1200.10">
    <property type="entry name" value="ACP-like"/>
    <property type="match status" value="1"/>
</dbReference>